<dbReference type="Pfam" id="PF00203">
    <property type="entry name" value="Ribosomal_S19"/>
    <property type="match status" value="1"/>
</dbReference>
<dbReference type="GO" id="GO:0006412">
    <property type="term" value="P:translation"/>
    <property type="evidence" value="ECO:0007669"/>
    <property type="project" value="InterPro"/>
</dbReference>
<dbReference type="AlphaFoldDB" id="A0A507CRL4"/>
<dbReference type="SUPFAM" id="SSF54570">
    <property type="entry name" value="Ribosomal protein S19"/>
    <property type="match status" value="1"/>
</dbReference>
<dbReference type="InterPro" id="IPR023575">
    <property type="entry name" value="Ribosomal_uS19_SF"/>
</dbReference>
<dbReference type="OrthoDB" id="2043at2759"/>
<evidence type="ECO:0000256" key="2">
    <source>
        <dbReference type="ARBA" id="ARBA00022980"/>
    </source>
</evidence>
<proteinExistence type="inferred from homology"/>
<dbReference type="InterPro" id="IPR002222">
    <property type="entry name" value="Ribosomal_uS19"/>
</dbReference>
<evidence type="ECO:0000313" key="6">
    <source>
        <dbReference type="Proteomes" id="UP000320475"/>
    </source>
</evidence>
<dbReference type="GO" id="GO:0005763">
    <property type="term" value="C:mitochondrial small ribosomal subunit"/>
    <property type="evidence" value="ECO:0007669"/>
    <property type="project" value="TreeGrafter"/>
</dbReference>
<dbReference type="EMBL" id="QEAM01000302">
    <property type="protein sequence ID" value="TPX41795.1"/>
    <property type="molecule type" value="Genomic_DNA"/>
</dbReference>
<dbReference type="PRINTS" id="PR00975">
    <property type="entry name" value="RIBOSOMALS19"/>
</dbReference>
<reference evidence="5 6" key="1">
    <citation type="journal article" date="2019" name="Sci. Rep.">
        <title>Comparative genomics of chytrid fungi reveal insights into the obligate biotrophic and pathogenic lifestyle of Synchytrium endobioticum.</title>
        <authorList>
            <person name="van de Vossenberg B.T.L.H."/>
            <person name="Warris S."/>
            <person name="Nguyen H.D.T."/>
            <person name="van Gent-Pelzer M.P.E."/>
            <person name="Joly D.L."/>
            <person name="van de Geest H.C."/>
            <person name="Bonants P.J.M."/>
            <person name="Smith D.S."/>
            <person name="Levesque C.A."/>
            <person name="van der Lee T.A.J."/>
        </authorList>
    </citation>
    <scope>NUCLEOTIDE SEQUENCE [LARGE SCALE GENOMIC DNA]</scope>
    <source>
        <strain evidence="5 6">LEV6574</strain>
    </source>
</reference>
<evidence type="ECO:0000313" key="5">
    <source>
        <dbReference type="EMBL" id="TPX41795.1"/>
    </source>
</evidence>
<protein>
    <recommendedName>
        <fullName evidence="7">Ribosomal protein S19/S15</fullName>
    </recommendedName>
</protein>
<dbReference type="HAMAP" id="MF_00531">
    <property type="entry name" value="Ribosomal_uS19"/>
    <property type="match status" value="1"/>
</dbReference>
<comment type="caution">
    <text evidence="5">The sequence shown here is derived from an EMBL/GenBank/DDBJ whole genome shotgun (WGS) entry which is preliminary data.</text>
</comment>
<evidence type="ECO:0008006" key="7">
    <source>
        <dbReference type="Google" id="ProtNLM"/>
    </source>
</evidence>
<dbReference type="GO" id="GO:0003735">
    <property type="term" value="F:structural constituent of ribosome"/>
    <property type="evidence" value="ECO:0007669"/>
    <property type="project" value="InterPro"/>
</dbReference>
<organism evidence="5 6">
    <name type="scientific">Synchytrium endobioticum</name>
    <dbReference type="NCBI Taxonomy" id="286115"/>
    <lineage>
        <taxon>Eukaryota</taxon>
        <taxon>Fungi</taxon>
        <taxon>Fungi incertae sedis</taxon>
        <taxon>Chytridiomycota</taxon>
        <taxon>Chytridiomycota incertae sedis</taxon>
        <taxon>Chytridiomycetes</taxon>
        <taxon>Synchytriales</taxon>
        <taxon>Synchytriaceae</taxon>
        <taxon>Synchytrium</taxon>
    </lineage>
</organism>
<evidence type="ECO:0000256" key="3">
    <source>
        <dbReference type="ARBA" id="ARBA00023274"/>
    </source>
</evidence>
<dbReference type="PIRSF" id="PIRSF002144">
    <property type="entry name" value="Ribosomal_S19"/>
    <property type="match status" value="1"/>
</dbReference>
<name>A0A507CRL4_9FUNG</name>
<dbReference type="Gene3D" id="3.30.860.10">
    <property type="entry name" value="30s Ribosomal Protein S19, Chain A"/>
    <property type="match status" value="1"/>
</dbReference>
<gene>
    <name evidence="5" type="ORF">SeLEV6574_g05919</name>
</gene>
<comment type="similarity">
    <text evidence="1 4">Belongs to the universal ribosomal protein uS19 family.</text>
</comment>
<dbReference type="Proteomes" id="UP000320475">
    <property type="component" value="Unassembled WGS sequence"/>
</dbReference>
<sequence>MTRAKWKPPFVAAELLLPWTPDVPTRTMSRASTIIPQFVGRKFLVHNGKDYKPVTVTEQMVNHKLGEFAVTRQPFSYKKKDDARQRGHR</sequence>
<dbReference type="PANTHER" id="PTHR11880:SF8">
    <property type="entry name" value="SMALL RIBOSOMAL SUBUNIT PROTEIN US19M"/>
    <property type="match status" value="1"/>
</dbReference>
<dbReference type="GO" id="GO:0000028">
    <property type="term" value="P:ribosomal small subunit assembly"/>
    <property type="evidence" value="ECO:0007669"/>
    <property type="project" value="TreeGrafter"/>
</dbReference>
<evidence type="ECO:0000256" key="1">
    <source>
        <dbReference type="ARBA" id="ARBA00007345"/>
    </source>
</evidence>
<keyword evidence="2 4" id="KW-0689">Ribosomal protein</keyword>
<evidence type="ECO:0000256" key="4">
    <source>
        <dbReference type="RuleBase" id="RU003485"/>
    </source>
</evidence>
<keyword evidence="3 4" id="KW-0687">Ribonucleoprotein</keyword>
<accession>A0A507CRL4</accession>
<dbReference type="PANTHER" id="PTHR11880">
    <property type="entry name" value="RIBOSOMAL PROTEIN S19P FAMILY MEMBER"/>
    <property type="match status" value="1"/>
</dbReference>